<gene>
    <name evidence="3" type="ORF">STVIR_6211</name>
</gene>
<evidence type="ECO:0000313" key="3">
    <source>
        <dbReference type="EMBL" id="ELS52838.1"/>
    </source>
</evidence>
<dbReference type="PANTHER" id="PTHR30006:SF2">
    <property type="entry name" value="ABC TRANSPORTER SUBSTRATE-BINDING PROTEIN"/>
    <property type="match status" value="1"/>
</dbReference>
<evidence type="ECO:0000256" key="2">
    <source>
        <dbReference type="SAM" id="SignalP"/>
    </source>
</evidence>
<dbReference type="SUPFAM" id="SSF53850">
    <property type="entry name" value="Periplasmic binding protein-like II"/>
    <property type="match status" value="1"/>
</dbReference>
<name>L8P9J4_STRVR</name>
<accession>L8P9J4</accession>
<dbReference type="EMBL" id="AMLP01000193">
    <property type="protein sequence ID" value="ELS52838.1"/>
    <property type="molecule type" value="Genomic_DNA"/>
</dbReference>
<feature type="signal peptide" evidence="2">
    <location>
        <begin position="1"/>
        <end position="35"/>
    </location>
</feature>
<comment type="caution">
    <text evidence="3">The sequence shown here is derived from an EMBL/GenBank/DDBJ whole genome shotgun (WGS) entry which is preliminary data.</text>
</comment>
<dbReference type="Proteomes" id="UP000011205">
    <property type="component" value="Unassembled WGS sequence"/>
</dbReference>
<reference evidence="3 4" key="1">
    <citation type="journal article" date="2013" name="Genome Announc.">
        <title>Draft Genome Sequence of Streptomyces viridochromogenes Strain Tu57, Producer of Avilamycin.</title>
        <authorList>
            <person name="Gruning B.A."/>
            <person name="Erxleben A."/>
            <person name="Hahnlein A."/>
            <person name="Gunther S."/>
        </authorList>
    </citation>
    <scope>NUCLEOTIDE SEQUENCE [LARGE SCALE GENOMIC DNA]</scope>
    <source>
        <strain evidence="3 4">Tue57</strain>
    </source>
</reference>
<dbReference type="Gene3D" id="3.40.190.10">
    <property type="entry name" value="Periplasmic binding protein-like II"/>
    <property type="match status" value="2"/>
</dbReference>
<dbReference type="Pfam" id="PF13343">
    <property type="entry name" value="SBP_bac_6"/>
    <property type="match status" value="1"/>
</dbReference>
<evidence type="ECO:0000313" key="4">
    <source>
        <dbReference type="Proteomes" id="UP000011205"/>
    </source>
</evidence>
<dbReference type="AlphaFoldDB" id="L8P9J4"/>
<keyword evidence="1 2" id="KW-0732">Signal</keyword>
<dbReference type="InterPro" id="IPR006311">
    <property type="entry name" value="TAT_signal"/>
</dbReference>
<dbReference type="PANTHER" id="PTHR30006">
    <property type="entry name" value="THIAMINE-BINDING PERIPLASMIC PROTEIN-RELATED"/>
    <property type="match status" value="1"/>
</dbReference>
<proteinExistence type="predicted"/>
<evidence type="ECO:0000256" key="1">
    <source>
        <dbReference type="ARBA" id="ARBA00022729"/>
    </source>
</evidence>
<organism evidence="3 4">
    <name type="scientific">Streptomyces viridochromogenes Tue57</name>
    <dbReference type="NCBI Taxonomy" id="1160705"/>
    <lineage>
        <taxon>Bacteria</taxon>
        <taxon>Bacillati</taxon>
        <taxon>Actinomycetota</taxon>
        <taxon>Actinomycetes</taxon>
        <taxon>Kitasatosporales</taxon>
        <taxon>Streptomycetaceae</taxon>
        <taxon>Streptomyces</taxon>
    </lineage>
</organism>
<dbReference type="PATRIC" id="fig|1160705.3.peg.6137"/>
<protein>
    <submittedName>
        <fullName evidence="3">Putative ABC transporter, substrate binding protein</fullName>
    </submittedName>
</protein>
<feature type="chain" id="PRO_5003995379" evidence="2">
    <location>
        <begin position="36"/>
        <end position="384"/>
    </location>
</feature>
<sequence length="384" mass="42115">MFMSNDLSRRRILTAGAGAALGAAAASTLAAPALAQTPGATTPGAGREETRSLDELYRSAITEGGKLVVYAGGDIDSQAGGIRAGFRSRFPEIDLTIVMDYSKFHDVRVDNQFATGTLVPDVVQLQTLHDFTRWKRQGRLLHYKPAGFSRLHPQFRDPHGAWTAVQVVAFSFLYDPAAAGAHAPRTPLDLVDQRWKGAIASSYPHDDDAVLYLFALYQQTYGWDWIEKFAAQQPRFARGSYTPSEAVTGKQKTIGVGTSANLLAASDAARRTVIADGHPFMAWGQRAAILKQAARPAAAKLYLNWLLSTEVQQRSFNGWSVRTDVTPEGGPKPIWKYPNAHLDGFPQFMEDRARVERLKQTFALYFGEVQGAPTPGWLGLHPGR</sequence>
<dbReference type="PROSITE" id="PS51318">
    <property type="entry name" value="TAT"/>
    <property type="match status" value="1"/>
</dbReference>